<feature type="signal peptide" evidence="1">
    <location>
        <begin position="1"/>
        <end position="26"/>
    </location>
</feature>
<evidence type="ECO:0000259" key="2">
    <source>
        <dbReference type="Pfam" id="PF24298"/>
    </source>
</evidence>
<feature type="chain" id="PRO_5027647982" description="DUF7482 domain-containing protein" evidence="1">
    <location>
        <begin position="27"/>
        <end position="394"/>
    </location>
</feature>
<sequence length="394" mass="42204">MNKRLGLVIGFLLALMVSIGSGYVVAAPNGMAEAQALLATAAKESGRPIYSEKTAVKFKPSDNVYVKSALAIDFTPDKANVTLPLYRGLSPKGNSVYYIITEASDFNVAKRLGVNYAPKMKYAIASNGAQTVTLQGGLLKFKGNVDFSPEYQVEPGSPEVFPPKVAKPGAVGDAQWSSMVVMPSKVVLNVQLVHNASGSHDRLVSLDLKQRTVTLSILDGFQGGRQYFYHLVTDVSADVPSVLEKGVYTPRLANIPAYGKSTPSDRSALLGFSPVLNGITDTSTGQHQGFTASLANGGIDPINVFPYPPSNNDRSANNNYSPLWDAHVNMWTEAAIKANKVRRITSFEDLQGLIKAGLVTNASINPDGPSNPWLYGLRPTKAIINCPVIAHPVL</sequence>
<protein>
    <recommendedName>
        <fullName evidence="2">DUF7482 domain-containing protein</fullName>
    </recommendedName>
</protein>
<accession>A0A7C3PM91</accession>
<dbReference type="EMBL" id="DSRU01000077">
    <property type="protein sequence ID" value="HFM97417.1"/>
    <property type="molecule type" value="Genomic_DNA"/>
</dbReference>
<keyword evidence="1" id="KW-0732">Signal</keyword>
<feature type="domain" description="DUF7482" evidence="2">
    <location>
        <begin position="71"/>
        <end position="132"/>
    </location>
</feature>
<comment type="caution">
    <text evidence="3">The sequence shown here is derived from an EMBL/GenBank/DDBJ whole genome shotgun (WGS) entry which is preliminary data.</text>
</comment>
<organism evidence="3">
    <name type="scientific">Oscillatoriales cyanobacterium SpSt-418</name>
    <dbReference type="NCBI Taxonomy" id="2282169"/>
    <lineage>
        <taxon>Bacteria</taxon>
        <taxon>Bacillati</taxon>
        <taxon>Cyanobacteriota</taxon>
        <taxon>Cyanophyceae</taxon>
        <taxon>Oscillatoriophycideae</taxon>
        <taxon>Oscillatoriales</taxon>
    </lineage>
</organism>
<gene>
    <name evidence="3" type="ORF">ENR64_06545</name>
</gene>
<dbReference type="AlphaFoldDB" id="A0A7C3PM91"/>
<name>A0A7C3PM91_9CYAN</name>
<reference evidence="3" key="1">
    <citation type="journal article" date="2020" name="mSystems">
        <title>Genome- and Community-Level Interaction Insights into Carbon Utilization and Element Cycling Functions of Hydrothermarchaeota in Hydrothermal Sediment.</title>
        <authorList>
            <person name="Zhou Z."/>
            <person name="Liu Y."/>
            <person name="Xu W."/>
            <person name="Pan J."/>
            <person name="Luo Z.H."/>
            <person name="Li M."/>
        </authorList>
    </citation>
    <scope>NUCLEOTIDE SEQUENCE [LARGE SCALE GENOMIC DNA]</scope>
    <source>
        <strain evidence="3">SpSt-418</strain>
    </source>
</reference>
<evidence type="ECO:0000256" key="1">
    <source>
        <dbReference type="SAM" id="SignalP"/>
    </source>
</evidence>
<dbReference type="Pfam" id="PF24298">
    <property type="entry name" value="DUF7482"/>
    <property type="match status" value="1"/>
</dbReference>
<proteinExistence type="predicted"/>
<evidence type="ECO:0000313" key="3">
    <source>
        <dbReference type="EMBL" id="HFM97417.1"/>
    </source>
</evidence>
<dbReference type="InterPro" id="IPR055905">
    <property type="entry name" value="DUF7482"/>
</dbReference>